<reference evidence="3" key="2">
    <citation type="journal article" date="2017" name="Nat. Plants">
        <title>The Aegilops tauschii genome reveals multiple impacts of transposons.</title>
        <authorList>
            <person name="Zhao G."/>
            <person name="Zou C."/>
            <person name="Li K."/>
            <person name="Wang K."/>
            <person name="Li T."/>
            <person name="Gao L."/>
            <person name="Zhang X."/>
            <person name="Wang H."/>
            <person name="Yang Z."/>
            <person name="Liu X."/>
            <person name="Jiang W."/>
            <person name="Mao L."/>
            <person name="Kong X."/>
            <person name="Jiao Y."/>
            <person name="Jia J."/>
        </authorList>
    </citation>
    <scope>NUCLEOTIDE SEQUENCE [LARGE SCALE GENOMIC DNA]</scope>
    <source>
        <strain evidence="3">cv. AL8/78</strain>
    </source>
</reference>
<dbReference type="AlphaFoldDB" id="A0A453QNZ1"/>
<feature type="region of interest" description="Disordered" evidence="1">
    <location>
        <begin position="1"/>
        <end position="32"/>
    </location>
</feature>
<evidence type="ECO:0000256" key="1">
    <source>
        <dbReference type="SAM" id="MobiDB-lite"/>
    </source>
</evidence>
<dbReference type="EnsemblPlants" id="AET7Gv20260600.4">
    <property type="protein sequence ID" value="AET7Gv20260600.4"/>
    <property type="gene ID" value="AET7Gv20260600"/>
</dbReference>
<dbReference type="Proteomes" id="UP000015105">
    <property type="component" value="Chromosome 7D"/>
</dbReference>
<reference evidence="3" key="1">
    <citation type="journal article" date="2014" name="Science">
        <title>Ancient hybridizations among the ancestral genomes of bread wheat.</title>
        <authorList>
            <consortium name="International Wheat Genome Sequencing Consortium,"/>
            <person name="Marcussen T."/>
            <person name="Sandve S.R."/>
            <person name="Heier L."/>
            <person name="Spannagl M."/>
            <person name="Pfeifer M."/>
            <person name="Jakobsen K.S."/>
            <person name="Wulff B.B."/>
            <person name="Steuernagel B."/>
            <person name="Mayer K.F."/>
            <person name="Olsen O.A."/>
        </authorList>
    </citation>
    <scope>NUCLEOTIDE SEQUENCE [LARGE SCALE GENOMIC DNA]</scope>
    <source>
        <strain evidence="3">cv. AL8/78</strain>
    </source>
</reference>
<proteinExistence type="predicted"/>
<organism evidence="2 3">
    <name type="scientific">Aegilops tauschii subsp. strangulata</name>
    <name type="common">Goatgrass</name>
    <dbReference type="NCBI Taxonomy" id="200361"/>
    <lineage>
        <taxon>Eukaryota</taxon>
        <taxon>Viridiplantae</taxon>
        <taxon>Streptophyta</taxon>
        <taxon>Embryophyta</taxon>
        <taxon>Tracheophyta</taxon>
        <taxon>Spermatophyta</taxon>
        <taxon>Magnoliopsida</taxon>
        <taxon>Liliopsida</taxon>
        <taxon>Poales</taxon>
        <taxon>Poaceae</taxon>
        <taxon>BOP clade</taxon>
        <taxon>Pooideae</taxon>
        <taxon>Triticodae</taxon>
        <taxon>Triticeae</taxon>
        <taxon>Triticinae</taxon>
        <taxon>Aegilops</taxon>
    </lineage>
</organism>
<keyword evidence="3" id="KW-1185">Reference proteome</keyword>
<reference evidence="2" key="3">
    <citation type="journal article" date="2017" name="Nature">
        <title>Genome sequence of the progenitor of the wheat D genome Aegilops tauschii.</title>
        <authorList>
            <person name="Luo M.C."/>
            <person name="Gu Y.Q."/>
            <person name="Puiu D."/>
            <person name="Wang H."/>
            <person name="Twardziok S.O."/>
            <person name="Deal K.R."/>
            <person name="Huo N."/>
            <person name="Zhu T."/>
            <person name="Wang L."/>
            <person name="Wang Y."/>
            <person name="McGuire P.E."/>
            <person name="Liu S."/>
            <person name="Long H."/>
            <person name="Ramasamy R.K."/>
            <person name="Rodriguez J.C."/>
            <person name="Van S.L."/>
            <person name="Yuan L."/>
            <person name="Wang Z."/>
            <person name="Xia Z."/>
            <person name="Xiao L."/>
            <person name="Anderson O.D."/>
            <person name="Ouyang S."/>
            <person name="Liang Y."/>
            <person name="Zimin A.V."/>
            <person name="Pertea G."/>
            <person name="Qi P."/>
            <person name="Bennetzen J.L."/>
            <person name="Dai X."/>
            <person name="Dawson M.W."/>
            <person name="Muller H.G."/>
            <person name="Kugler K."/>
            <person name="Rivarola-Duarte L."/>
            <person name="Spannagl M."/>
            <person name="Mayer K.F.X."/>
            <person name="Lu F.H."/>
            <person name="Bevan M.W."/>
            <person name="Leroy P."/>
            <person name="Li P."/>
            <person name="You F.M."/>
            <person name="Sun Q."/>
            <person name="Liu Z."/>
            <person name="Lyons E."/>
            <person name="Wicker T."/>
            <person name="Salzberg S.L."/>
            <person name="Devos K.M."/>
            <person name="Dvorak J."/>
        </authorList>
    </citation>
    <scope>NUCLEOTIDE SEQUENCE [LARGE SCALE GENOMIC DNA]</scope>
    <source>
        <strain evidence="2">cv. AL8/78</strain>
    </source>
</reference>
<name>A0A453QNZ1_AEGTS</name>
<sequence length="86" mass="9741">MHAPPSIHSPTCSSRHPCGEGRTIFHGESMRPQSTSSIAELLQPHASLIMLRKPFQSAFWILEWKEYVSPWKSFTAGYSLVVRNSQ</sequence>
<evidence type="ECO:0000313" key="3">
    <source>
        <dbReference type="Proteomes" id="UP000015105"/>
    </source>
</evidence>
<reference evidence="2" key="5">
    <citation type="journal article" date="2021" name="G3 (Bethesda)">
        <title>Aegilops tauschii genome assembly Aet v5.0 features greater sequence contiguity and improved annotation.</title>
        <authorList>
            <person name="Wang L."/>
            <person name="Zhu T."/>
            <person name="Rodriguez J.C."/>
            <person name="Deal K.R."/>
            <person name="Dubcovsky J."/>
            <person name="McGuire P.E."/>
            <person name="Lux T."/>
            <person name="Spannagl M."/>
            <person name="Mayer K.F.X."/>
            <person name="Baldrich P."/>
            <person name="Meyers B.C."/>
            <person name="Huo N."/>
            <person name="Gu Y.Q."/>
            <person name="Zhou H."/>
            <person name="Devos K.M."/>
            <person name="Bennetzen J.L."/>
            <person name="Unver T."/>
            <person name="Budak H."/>
            <person name="Gulick P.J."/>
            <person name="Galiba G."/>
            <person name="Kalapos B."/>
            <person name="Nelson D.R."/>
            <person name="Li P."/>
            <person name="You F.M."/>
            <person name="Luo M.C."/>
            <person name="Dvorak J."/>
        </authorList>
    </citation>
    <scope>NUCLEOTIDE SEQUENCE [LARGE SCALE GENOMIC DNA]</scope>
    <source>
        <strain evidence="2">cv. AL8/78</strain>
    </source>
</reference>
<feature type="compositionally biased region" description="Basic and acidic residues" evidence="1">
    <location>
        <begin position="17"/>
        <end position="29"/>
    </location>
</feature>
<accession>A0A453QNZ1</accession>
<evidence type="ECO:0000313" key="2">
    <source>
        <dbReference type="EnsemblPlants" id="AET7Gv20260600.4"/>
    </source>
</evidence>
<protein>
    <submittedName>
        <fullName evidence="2">Uncharacterized protein</fullName>
    </submittedName>
</protein>
<dbReference type="Gramene" id="AET7Gv20260600.4">
    <property type="protein sequence ID" value="AET7Gv20260600.4"/>
    <property type="gene ID" value="AET7Gv20260600"/>
</dbReference>
<reference evidence="2" key="4">
    <citation type="submission" date="2019-03" db="UniProtKB">
        <authorList>
            <consortium name="EnsemblPlants"/>
        </authorList>
    </citation>
    <scope>IDENTIFICATION</scope>
</reference>